<reference evidence="2 3" key="1">
    <citation type="journal article" date="2019" name="Genome Biol. Evol.">
        <title>Insights into the evolution of the New World diploid cottons (Gossypium, subgenus Houzingenia) based on genome sequencing.</title>
        <authorList>
            <person name="Grover C.E."/>
            <person name="Arick M.A. 2nd"/>
            <person name="Thrash A."/>
            <person name="Conover J.L."/>
            <person name="Sanders W.S."/>
            <person name="Peterson D.G."/>
            <person name="Frelichowski J.E."/>
            <person name="Scheffler J.A."/>
            <person name="Scheffler B.E."/>
            <person name="Wendel J.F."/>
        </authorList>
    </citation>
    <scope>NUCLEOTIDE SEQUENCE [LARGE SCALE GENOMIC DNA]</scope>
    <source>
        <strain evidence="2">185</strain>
        <tissue evidence="2">Leaf</tissue>
    </source>
</reference>
<dbReference type="Proteomes" id="UP000593577">
    <property type="component" value="Unassembled WGS sequence"/>
</dbReference>
<comment type="caution">
    <text evidence="2">The sequence shown here is derived from an EMBL/GenBank/DDBJ whole genome shotgun (WGS) entry which is preliminary data.</text>
</comment>
<feature type="non-terminal residue" evidence="2">
    <location>
        <position position="1"/>
    </location>
</feature>
<dbReference type="InterPro" id="IPR044730">
    <property type="entry name" value="RNase_H-like_dom_plant"/>
</dbReference>
<dbReference type="GO" id="GO:0004523">
    <property type="term" value="F:RNA-DNA hybrid ribonuclease activity"/>
    <property type="evidence" value="ECO:0007669"/>
    <property type="project" value="InterPro"/>
</dbReference>
<evidence type="ECO:0000313" key="2">
    <source>
        <dbReference type="EMBL" id="MBA0700458.1"/>
    </source>
</evidence>
<gene>
    <name evidence="2" type="ORF">Goari_022320</name>
</gene>
<feature type="domain" description="RNase H type-1" evidence="1">
    <location>
        <begin position="124"/>
        <end position="195"/>
    </location>
</feature>
<protein>
    <recommendedName>
        <fullName evidence="1">RNase H type-1 domain-containing protein</fullName>
    </recommendedName>
</protein>
<evidence type="ECO:0000313" key="3">
    <source>
        <dbReference type="Proteomes" id="UP000593577"/>
    </source>
</evidence>
<dbReference type="InterPro" id="IPR036397">
    <property type="entry name" value="RNaseH_sf"/>
</dbReference>
<dbReference type="SUPFAM" id="SSF53098">
    <property type="entry name" value="Ribonuclease H-like"/>
    <property type="match status" value="1"/>
</dbReference>
<dbReference type="Gene3D" id="3.30.420.10">
    <property type="entry name" value="Ribonuclease H-like superfamily/Ribonuclease H"/>
    <property type="match status" value="1"/>
</dbReference>
<proteinExistence type="predicted"/>
<accession>A0A7J8YLI3</accession>
<dbReference type="PANTHER" id="PTHR47074">
    <property type="entry name" value="BNAC02G40300D PROTEIN"/>
    <property type="match status" value="1"/>
</dbReference>
<keyword evidence="3" id="KW-1185">Reference proteome</keyword>
<dbReference type="PANTHER" id="PTHR47074:SF61">
    <property type="entry name" value="RNASE H TYPE-1 DOMAIN-CONTAINING PROTEIN"/>
    <property type="match status" value="1"/>
</dbReference>
<evidence type="ECO:0000259" key="1">
    <source>
        <dbReference type="Pfam" id="PF13456"/>
    </source>
</evidence>
<organism evidence="2 3">
    <name type="scientific">Gossypium aridum</name>
    <name type="common">American cotton</name>
    <name type="synonym">Erioxylum aridum</name>
    <dbReference type="NCBI Taxonomy" id="34290"/>
    <lineage>
        <taxon>Eukaryota</taxon>
        <taxon>Viridiplantae</taxon>
        <taxon>Streptophyta</taxon>
        <taxon>Embryophyta</taxon>
        <taxon>Tracheophyta</taxon>
        <taxon>Spermatophyta</taxon>
        <taxon>Magnoliopsida</taxon>
        <taxon>eudicotyledons</taxon>
        <taxon>Gunneridae</taxon>
        <taxon>Pentapetalae</taxon>
        <taxon>rosids</taxon>
        <taxon>malvids</taxon>
        <taxon>Malvales</taxon>
        <taxon>Malvaceae</taxon>
        <taxon>Malvoideae</taxon>
        <taxon>Gossypium</taxon>
    </lineage>
</organism>
<dbReference type="InterPro" id="IPR002156">
    <property type="entry name" value="RNaseH_domain"/>
</dbReference>
<dbReference type="EMBL" id="JABFAA010023935">
    <property type="protein sequence ID" value="MBA0700458.1"/>
    <property type="molecule type" value="Genomic_DNA"/>
</dbReference>
<dbReference type="InterPro" id="IPR052929">
    <property type="entry name" value="RNase_H-like_EbsB-rel"/>
</dbReference>
<name>A0A7J8YLI3_GOSAI</name>
<dbReference type="InterPro" id="IPR012337">
    <property type="entry name" value="RNaseH-like_sf"/>
</dbReference>
<sequence>ELIHKLVDDATATRIIYIPISESRPEDIRIWKYERSSEYMVKSGYRALITELLQNRSNLSSKTEDYKRNKIVHEGVKFSRQEILGFISGFERKLSQSNVNLSPVIGSAIKEIWRPPDIRIIKINFDASFIQDKGLATTAVLARNYKGDVVGAKTYLFKDVADSFVAEARACERALVFAHKMGFQRLAVEGDALSLDRNFEAVTYIFVPREVNEAAHVLAIKGRRRGVYWNWVNDVPDLVRTVLCFLLFVGVVADSEESILADYGR</sequence>
<dbReference type="GO" id="GO:0003676">
    <property type="term" value="F:nucleic acid binding"/>
    <property type="evidence" value="ECO:0007669"/>
    <property type="project" value="InterPro"/>
</dbReference>
<dbReference type="AlphaFoldDB" id="A0A7J8YLI3"/>
<dbReference type="Pfam" id="PF13456">
    <property type="entry name" value="RVT_3"/>
    <property type="match status" value="1"/>
</dbReference>
<dbReference type="CDD" id="cd06222">
    <property type="entry name" value="RNase_H_like"/>
    <property type="match status" value="1"/>
</dbReference>